<dbReference type="AlphaFoldDB" id="A0A0A9GEA0"/>
<evidence type="ECO:0000313" key="2">
    <source>
        <dbReference type="EMBL" id="JAE21759.1"/>
    </source>
</evidence>
<feature type="compositionally biased region" description="Polar residues" evidence="1">
    <location>
        <begin position="22"/>
        <end position="38"/>
    </location>
</feature>
<feature type="region of interest" description="Disordered" evidence="1">
    <location>
        <begin position="12"/>
        <end position="40"/>
    </location>
</feature>
<reference evidence="2" key="2">
    <citation type="journal article" date="2015" name="Data Brief">
        <title>Shoot transcriptome of the giant reed, Arundo donax.</title>
        <authorList>
            <person name="Barrero R.A."/>
            <person name="Guerrero F.D."/>
            <person name="Moolhuijzen P."/>
            <person name="Goolsby J.A."/>
            <person name="Tidwell J."/>
            <person name="Bellgard S.E."/>
            <person name="Bellgard M.I."/>
        </authorList>
    </citation>
    <scope>NUCLEOTIDE SEQUENCE</scope>
    <source>
        <tissue evidence="2">Shoot tissue taken approximately 20 cm above the soil surface</tissue>
    </source>
</reference>
<accession>A0A0A9GEA0</accession>
<protein>
    <submittedName>
        <fullName evidence="2">Uncharacterized protein</fullName>
    </submittedName>
</protein>
<proteinExistence type="predicted"/>
<sequence>MDMLIARCHREHLRSQMPLKETSPSHVQEDSQINQNSAGAGIRAVEPVSWSGIPMRSSTPRSPQSIRPNVSRIYRCSRSPHRIPGSTVSWPVSQQRSSAGDHSRTLPLFLS</sequence>
<feature type="compositionally biased region" description="Polar residues" evidence="1">
    <location>
        <begin position="86"/>
        <end position="98"/>
    </location>
</feature>
<name>A0A0A9GEA0_ARUDO</name>
<dbReference type="EMBL" id="GBRH01176137">
    <property type="protein sequence ID" value="JAE21759.1"/>
    <property type="molecule type" value="Transcribed_RNA"/>
</dbReference>
<evidence type="ECO:0000256" key="1">
    <source>
        <dbReference type="SAM" id="MobiDB-lite"/>
    </source>
</evidence>
<feature type="region of interest" description="Disordered" evidence="1">
    <location>
        <begin position="82"/>
        <end position="111"/>
    </location>
</feature>
<reference evidence="2" key="1">
    <citation type="submission" date="2014-09" db="EMBL/GenBank/DDBJ databases">
        <authorList>
            <person name="Magalhaes I.L.F."/>
            <person name="Oliveira U."/>
            <person name="Santos F.R."/>
            <person name="Vidigal T.H.D.A."/>
            <person name="Brescovit A.D."/>
            <person name="Santos A.J."/>
        </authorList>
    </citation>
    <scope>NUCLEOTIDE SEQUENCE</scope>
    <source>
        <tissue evidence="2">Shoot tissue taken approximately 20 cm above the soil surface</tissue>
    </source>
</reference>
<organism evidence="2">
    <name type="scientific">Arundo donax</name>
    <name type="common">Giant reed</name>
    <name type="synonym">Donax arundinaceus</name>
    <dbReference type="NCBI Taxonomy" id="35708"/>
    <lineage>
        <taxon>Eukaryota</taxon>
        <taxon>Viridiplantae</taxon>
        <taxon>Streptophyta</taxon>
        <taxon>Embryophyta</taxon>
        <taxon>Tracheophyta</taxon>
        <taxon>Spermatophyta</taxon>
        <taxon>Magnoliopsida</taxon>
        <taxon>Liliopsida</taxon>
        <taxon>Poales</taxon>
        <taxon>Poaceae</taxon>
        <taxon>PACMAD clade</taxon>
        <taxon>Arundinoideae</taxon>
        <taxon>Arundineae</taxon>
        <taxon>Arundo</taxon>
    </lineage>
</organism>